<gene>
    <name evidence="2" type="ORF">H6A13_07685</name>
</gene>
<reference evidence="2" key="1">
    <citation type="submission" date="2020-08" db="EMBL/GenBank/DDBJ databases">
        <authorList>
            <person name="Cejkova D."/>
            <person name="Kubasova T."/>
            <person name="Jahodarova E."/>
            <person name="Rychlik I."/>
        </authorList>
    </citation>
    <scope>NUCLEOTIDE SEQUENCE</scope>
    <source>
        <strain evidence="2">An420c</strain>
    </source>
</reference>
<comment type="caution">
    <text evidence="2">The sequence shown here is derived from an EMBL/GenBank/DDBJ whole genome shotgun (WGS) entry which is preliminary data.</text>
</comment>
<dbReference type="InterPro" id="IPR041657">
    <property type="entry name" value="HTH_17"/>
</dbReference>
<evidence type="ECO:0000259" key="1">
    <source>
        <dbReference type="Pfam" id="PF12728"/>
    </source>
</evidence>
<evidence type="ECO:0000313" key="2">
    <source>
        <dbReference type="EMBL" id="MBM6826979.1"/>
    </source>
</evidence>
<organism evidence="2 3">
    <name type="scientific">Mordavella massiliensis</name>
    <dbReference type="NCBI Taxonomy" id="1871024"/>
    <lineage>
        <taxon>Bacteria</taxon>
        <taxon>Bacillati</taxon>
        <taxon>Bacillota</taxon>
        <taxon>Clostridia</taxon>
        <taxon>Eubacteriales</taxon>
        <taxon>Clostridiaceae</taxon>
        <taxon>Mordavella</taxon>
    </lineage>
</organism>
<accession>A0A938X3R8</accession>
<dbReference type="EMBL" id="JACJLV010000021">
    <property type="protein sequence ID" value="MBM6826979.1"/>
    <property type="molecule type" value="Genomic_DNA"/>
</dbReference>
<dbReference type="AlphaFoldDB" id="A0A938X3R8"/>
<sequence length="324" mass="38488">MKEEYQDMIEAIESHSPYKRKPSPQKKWMSVAEMGELLGLKKTDRYWLLHKNVFESREIAGKLRVNIASFEKWYANQVKYQKVTGEEPGLELKEWSFSVRDIAQLLEIEESVAYDLIKREKLETVTIDYWKRIPKDVFWNWYNGQTKYQTAEDRKAKRELYEATISMPDMARLLGVSRGTVYTLLKSRKYGKYFSTVIIADQKRITKESFQKFLDEQDEYQLSPCNDYKELAMEENIALANYRRKKLLQTGDRRCNGNLSYLTPEEAALMAKVSRSMIVNWYQREEFPIIHIGNRVRICRKEFEAWLEERRKKNGVHTGTKPQV</sequence>
<name>A0A938X3R8_9CLOT</name>
<dbReference type="Proteomes" id="UP000713880">
    <property type="component" value="Unassembled WGS sequence"/>
</dbReference>
<proteinExistence type="predicted"/>
<dbReference type="Pfam" id="PF12728">
    <property type="entry name" value="HTH_17"/>
    <property type="match status" value="1"/>
</dbReference>
<dbReference type="SUPFAM" id="SSF46955">
    <property type="entry name" value="Putative DNA-binding domain"/>
    <property type="match status" value="1"/>
</dbReference>
<feature type="domain" description="Helix-turn-helix" evidence="1">
    <location>
        <begin position="261"/>
        <end position="311"/>
    </location>
</feature>
<reference evidence="2" key="2">
    <citation type="journal article" date="2021" name="Sci. Rep.">
        <title>The distribution of antibiotic resistance genes in chicken gut microbiota commensals.</title>
        <authorList>
            <person name="Juricova H."/>
            <person name="Matiasovicova J."/>
            <person name="Kubasova T."/>
            <person name="Cejkova D."/>
            <person name="Rychlik I."/>
        </authorList>
    </citation>
    <scope>NUCLEOTIDE SEQUENCE</scope>
    <source>
        <strain evidence="2">An420c</strain>
    </source>
</reference>
<dbReference type="InterPro" id="IPR009061">
    <property type="entry name" value="DNA-bd_dom_put_sf"/>
</dbReference>
<keyword evidence="3" id="KW-1185">Reference proteome</keyword>
<evidence type="ECO:0000313" key="3">
    <source>
        <dbReference type="Proteomes" id="UP000713880"/>
    </source>
</evidence>
<protein>
    <submittedName>
        <fullName evidence="2">Helix-turn-helix domain-containing protein</fullName>
    </submittedName>
</protein>